<dbReference type="GO" id="GO:0004499">
    <property type="term" value="F:N,N-dimethylaniline monooxygenase activity"/>
    <property type="evidence" value="ECO:0007669"/>
    <property type="project" value="UniProtKB-UniRule"/>
</dbReference>
<dbReference type="GO" id="GO:0005789">
    <property type="term" value="C:endoplasmic reticulum membrane"/>
    <property type="evidence" value="ECO:0007669"/>
    <property type="project" value="UniProtKB-SubCell"/>
</dbReference>
<evidence type="ECO:0000256" key="10">
    <source>
        <dbReference type="ARBA" id="ARBA00023002"/>
    </source>
</evidence>
<keyword evidence="6 18" id="KW-0256">Endoplasmic reticulum</keyword>
<sequence length="564" mass="63549">MVQRVAIIGAGSSGLASIKCCLDEGLEPTCFEQSHDIGGLWRFTEVGRISVYRSVITNTSKEMMCFSDFPFPEDFPNYMNHSRLLEYFRMYAEHFSLLRYIRFKTTVHSVRKRPDFSTTGQWDVVTETDGTAESAIFDAVMVCSGHYAEPHLPLDSFPGIENRFRGQYLHSWEYKDSASFQGKRVLVLGVGNSGGDIAVEISRVAAQASNIFQVFLSTRSGTWVISRISDHGFPLDMMLTTRFNTCLENFLPSALMRWLRLKKFNTWFDHANYGLIPQKSPNLSLIVNDELPSCILCGAVVVKPNVKEFTESSAVFEDETVEENIDVVVFATGYNFSFPFLEESVRNICRSKYALYKYIFPPPLEKPTLAVLGLIQLTGSIMAGAELQARWATRVFKGLNQLPPANRLMAEVAKKQQHLIKQGLSNKENKIKMSYIGYMDEIASCVGVKPNMLLLFLKDPKLTLEVFFGPCTPCQYRLAGPGKWVGARNAILTQWHRALKPLRTRVIDDSSNHSSVFHWLTILGLPTLLCAGLLICKYSPQMWLPRVRLGAIPICKMGFMKGGI</sequence>
<comment type="cofactor">
    <cofactor evidence="1 18 19">
        <name>FAD</name>
        <dbReference type="ChEBI" id="CHEBI:57692"/>
    </cofactor>
</comment>
<dbReference type="InterPro" id="IPR050346">
    <property type="entry name" value="FMO-like"/>
</dbReference>
<evidence type="ECO:0000256" key="7">
    <source>
        <dbReference type="ARBA" id="ARBA00022827"/>
    </source>
</evidence>
<evidence type="ECO:0000256" key="15">
    <source>
        <dbReference type="ARBA" id="ARBA00048041"/>
    </source>
</evidence>
<name>A0A8T1SI59_CHESE</name>
<keyword evidence="8 18" id="KW-0521">NADP</keyword>
<dbReference type="InterPro" id="IPR020946">
    <property type="entry name" value="Flavin_mOase-like"/>
</dbReference>
<dbReference type="FunFam" id="3.50.50.60:FF:000159">
    <property type="entry name" value="Dimethylaniline monooxygenase [N-oxide-forming]"/>
    <property type="match status" value="1"/>
</dbReference>
<keyword evidence="5" id="KW-0812">Transmembrane</keyword>
<dbReference type="GO" id="GO:0050660">
    <property type="term" value="F:flavin adenine dinucleotide binding"/>
    <property type="evidence" value="ECO:0007669"/>
    <property type="project" value="InterPro"/>
</dbReference>
<dbReference type="EMBL" id="JAHGAV010000202">
    <property type="protein sequence ID" value="KAG6928766.1"/>
    <property type="molecule type" value="Genomic_DNA"/>
</dbReference>
<comment type="catalytic activity">
    <reaction evidence="17">
        <text>N,N-dimethylaniline + NADPH + O2 + H(+) = N,N-dimethylaniline N-oxide + NADP(+) + H2O</text>
        <dbReference type="Rhea" id="RHEA:24468"/>
        <dbReference type="ChEBI" id="CHEBI:15377"/>
        <dbReference type="ChEBI" id="CHEBI:15378"/>
        <dbReference type="ChEBI" id="CHEBI:15379"/>
        <dbReference type="ChEBI" id="CHEBI:16269"/>
        <dbReference type="ChEBI" id="CHEBI:17735"/>
        <dbReference type="ChEBI" id="CHEBI:57783"/>
        <dbReference type="ChEBI" id="CHEBI:58349"/>
        <dbReference type="EC" id="1.14.13.8"/>
    </reaction>
    <physiologicalReaction direction="left-to-right" evidence="17">
        <dbReference type="Rhea" id="RHEA:24469"/>
    </physiologicalReaction>
</comment>
<comment type="caution">
    <text evidence="20">The sequence shown here is derived from an EMBL/GenBank/DDBJ whole genome shotgun (WGS) entry which is preliminary data.</text>
</comment>
<comment type="catalytic activity">
    <reaction evidence="15">
        <text>hypotaurine + NADPH + O2 + H(+) = taurine + NADP(+) + H2O</text>
        <dbReference type="Rhea" id="RHEA:69819"/>
        <dbReference type="ChEBI" id="CHEBI:15377"/>
        <dbReference type="ChEBI" id="CHEBI:15378"/>
        <dbReference type="ChEBI" id="CHEBI:15379"/>
        <dbReference type="ChEBI" id="CHEBI:57783"/>
        <dbReference type="ChEBI" id="CHEBI:57853"/>
        <dbReference type="ChEBI" id="CHEBI:58349"/>
        <dbReference type="ChEBI" id="CHEBI:507393"/>
        <dbReference type="EC" id="1.14.13.8"/>
    </reaction>
    <physiologicalReaction direction="left-to-right" evidence="15">
        <dbReference type="Rhea" id="RHEA:69820"/>
    </physiologicalReaction>
</comment>
<comment type="function">
    <text evidence="13">Broad spectrum monooxygenase that catalyzes the oxygenation of a wide variety of nitrogen- and sulfur-containing compounds including xenobiotics. Catalyzes the S-oxygenation of hypotaurine to produce taurine, an organic osmolyte involved in cell volume regulation as well as a variety of cytoprotective and developmental processes. In vitro, catalyzes the N-oxygenation of trimethylamine (TMA) to produce trimethylamine N-oxide (TMAO) and could therefore participate to the detoxification of this compound that is generated by the action of gut microbiota from dietary precursors such as choline, choline containing compounds, betaine or L-carnitine.</text>
</comment>
<evidence type="ECO:0000256" key="9">
    <source>
        <dbReference type="ARBA" id="ARBA00022989"/>
    </source>
</evidence>
<comment type="catalytic activity">
    <reaction evidence="16">
        <text>trimethylamine + NADPH + O2 = trimethylamine N-oxide + NADP(+) + H2O</text>
        <dbReference type="Rhea" id="RHEA:31979"/>
        <dbReference type="ChEBI" id="CHEBI:15377"/>
        <dbReference type="ChEBI" id="CHEBI:15379"/>
        <dbReference type="ChEBI" id="CHEBI:15724"/>
        <dbReference type="ChEBI" id="CHEBI:57783"/>
        <dbReference type="ChEBI" id="CHEBI:58349"/>
        <dbReference type="ChEBI" id="CHEBI:58389"/>
        <dbReference type="EC" id="1.14.13.148"/>
    </reaction>
    <physiologicalReaction direction="left-to-right" evidence="16">
        <dbReference type="Rhea" id="RHEA:31980"/>
    </physiologicalReaction>
</comment>
<protein>
    <recommendedName>
        <fullName evidence="19">Flavin-containing monooxygenase</fullName>
        <ecNumber evidence="19">1.-.-.-</ecNumber>
    </recommendedName>
</protein>
<keyword evidence="4 18" id="KW-0285">Flavoprotein</keyword>
<evidence type="ECO:0000256" key="4">
    <source>
        <dbReference type="ARBA" id="ARBA00022630"/>
    </source>
</evidence>
<evidence type="ECO:0000256" key="16">
    <source>
        <dbReference type="ARBA" id="ARBA00048088"/>
    </source>
</evidence>
<evidence type="ECO:0000256" key="19">
    <source>
        <dbReference type="RuleBase" id="RU361177"/>
    </source>
</evidence>
<evidence type="ECO:0000313" key="20">
    <source>
        <dbReference type="EMBL" id="KAG6928766.1"/>
    </source>
</evidence>
<dbReference type="InterPro" id="IPR002253">
    <property type="entry name" value="Flavin_mOase_1"/>
</dbReference>
<keyword evidence="7 18" id="KW-0274">FAD</keyword>
<keyword evidence="11 18" id="KW-0503">Monooxygenase</keyword>
<evidence type="ECO:0000256" key="14">
    <source>
        <dbReference type="ARBA" id="ARBA00047338"/>
    </source>
</evidence>
<dbReference type="Pfam" id="PF00743">
    <property type="entry name" value="FMO-like"/>
    <property type="match status" value="1"/>
</dbReference>
<dbReference type="SUPFAM" id="SSF51905">
    <property type="entry name" value="FAD/NAD(P)-binding domain"/>
    <property type="match status" value="3"/>
</dbReference>
<dbReference type="PANTHER" id="PTHR23023">
    <property type="entry name" value="DIMETHYLANILINE MONOOXYGENASE"/>
    <property type="match status" value="1"/>
</dbReference>
<dbReference type="Proteomes" id="UP000765507">
    <property type="component" value="Unassembled WGS sequence"/>
</dbReference>
<dbReference type="AlphaFoldDB" id="A0A8T1SI59"/>
<comment type="similarity">
    <text evidence="3 18 19">Belongs to the FMO family.</text>
</comment>
<comment type="subcellular location">
    <subcellularLocation>
        <location evidence="2">Endoplasmic reticulum membrane</location>
        <topology evidence="2">Single-pass membrane protein</topology>
    </subcellularLocation>
</comment>
<dbReference type="GO" id="GO:0050661">
    <property type="term" value="F:NADP binding"/>
    <property type="evidence" value="ECO:0007669"/>
    <property type="project" value="InterPro"/>
</dbReference>
<evidence type="ECO:0000256" key="12">
    <source>
        <dbReference type="ARBA" id="ARBA00023136"/>
    </source>
</evidence>
<dbReference type="PRINTS" id="PR00370">
    <property type="entry name" value="FMOXYGENASE"/>
</dbReference>
<dbReference type="PIRSF" id="PIRSF000332">
    <property type="entry name" value="FMO"/>
    <property type="match status" value="1"/>
</dbReference>
<evidence type="ECO:0000256" key="11">
    <source>
        <dbReference type="ARBA" id="ARBA00023033"/>
    </source>
</evidence>
<dbReference type="Gene3D" id="3.50.50.60">
    <property type="entry name" value="FAD/NAD(P)-binding domain"/>
    <property type="match status" value="3"/>
</dbReference>
<proteinExistence type="inferred from homology"/>
<keyword evidence="12 18" id="KW-0472">Membrane</keyword>
<evidence type="ECO:0000256" key="6">
    <source>
        <dbReference type="ARBA" id="ARBA00022824"/>
    </source>
</evidence>
<gene>
    <name evidence="20" type="primary">FMO4</name>
    <name evidence="20" type="ORF">G0U57_007517</name>
</gene>
<dbReference type="GO" id="GO:0034899">
    <property type="term" value="F:trimethylamine monooxygenase activity"/>
    <property type="evidence" value="ECO:0007669"/>
    <property type="project" value="UniProtKB-EC"/>
</dbReference>
<evidence type="ECO:0000256" key="2">
    <source>
        <dbReference type="ARBA" id="ARBA00004389"/>
    </source>
</evidence>
<dbReference type="OrthoDB" id="66881at2759"/>
<evidence type="ECO:0000256" key="17">
    <source>
        <dbReference type="ARBA" id="ARBA00049443"/>
    </source>
</evidence>
<keyword evidence="21" id="KW-1185">Reference proteome</keyword>
<evidence type="ECO:0000256" key="18">
    <source>
        <dbReference type="PIRNR" id="PIRNR000332"/>
    </source>
</evidence>
<evidence type="ECO:0000256" key="13">
    <source>
        <dbReference type="ARBA" id="ARBA00045957"/>
    </source>
</evidence>
<keyword evidence="10 18" id="KW-0560">Oxidoreductase</keyword>
<evidence type="ECO:0000256" key="1">
    <source>
        <dbReference type="ARBA" id="ARBA00001974"/>
    </source>
</evidence>
<comment type="catalytic activity">
    <reaction evidence="14">
        <text>hypotaurine + NADH + O2 + H(+) = taurine + NAD(+) + H2O</text>
        <dbReference type="Rhea" id="RHEA:74111"/>
        <dbReference type="ChEBI" id="CHEBI:15377"/>
        <dbReference type="ChEBI" id="CHEBI:15378"/>
        <dbReference type="ChEBI" id="CHEBI:15379"/>
        <dbReference type="ChEBI" id="CHEBI:57540"/>
        <dbReference type="ChEBI" id="CHEBI:57853"/>
        <dbReference type="ChEBI" id="CHEBI:57945"/>
        <dbReference type="ChEBI" id="CHEBI:507393"/>
        <dbReference type="EC" id="1.14.13.8"/>
    </reaction>
    <physiologicalReaction direction="left-to-right" evidence="14">
        <dbReference type="Rhea" id="RHEA:74112"/>
    </physiologicalReaction>
</comment>
<accession>A0A8T1SI59</accession>
<organism evidence="20 21">
    <name type="scientific">Chelydra serpentina</name>
    <name type="common">Snapping turtle</name>
    <name type="synonym">Testudo serpentina</name>
    <dbReference type="NCBI Taxonomy" id="8475"/>
    <lineage>
        <taxon>Eukaryota</taxon>
        <taxon>Metazoa</taxon>
        <taxon>Chordata</taxon>
        <taxon>Craniata</taxon>
        <taxon>Vertebrata</taxon>
        <taxon>Euteleostomi</taxon>
        <taxon>Archelosauria</taxon>
        <taxon>Testudinata</taxon>
        <taxon>Testudines</taxon>
        <taxon>Cryptodira</taxon>
        <taxon>Durocryptodira</taxon>
        <taxon>Americhelydia</taxon>
        <taxon>Chelydroidea</taxon>
        <taxon>Chelydridae</taxon>
        <taxon>Chelydra</taxon>
    </lineage>
</organism>
<dbReference type="EC" id="1.-.-.-" evidence="19"/>
<dbReference type="InterPro" id="IPR000960">
    <property type="entry name" value="Flavin_mOase"/>
</dbReference>
<dbReference type="InterPro" id="IPR036188">
    <property type="entry name" value="FAD/NAD-bd_sf"/>
</dbReference>
<evidence type="ECO:0000256" key="5">
    <source>
        <dbReference type="ARBA" id="ARBA00022692"/>
    </source>
</evidence>
<evidence type="ECO:0000256" key="8">
    <source>
        <dbReference type="ARBA" id="ARBA00022857"/>
    </source>
</evidence>
<reference evidence="20 21" key="1">
    <citation type="journal article" date="2020" name="G3 (Bethesda)">
        <title>Draft Genome of the Common Snapping Turtle, Chelydra serpentina, a Model for Phenotypic Plasticity in Reptiles.</title>
        <authorList>
            <person name="Das D."/>
            <person name="Singh S.K."/>
            <person name="Bierstedt J."/>
            <person name="Erickson A."/>
            <person name="Galli G.L.J."/>
            <person name="Crossley D.A. 2nd"/>
            <person name="Rhen T."/>
        </authorList>
    </citation>
    <scope>NUCLEOTIDE SEQUENCE [LARGE SCALE GENOMIC DNA]</scope>
    <source>
        <strain evidence="20">KW</strain>
    </source>
</reference>
<evidence type="ECO:0000256" key="3">
    <source>
        <dbReference type="ARBA" id="ARBA00009183"/>
    </source>
</evidence>
<evidence type="ECO:0000313" key="21">
    <source>
        <dbReference type="Proteomes" id="UP000765507"/>
    </source>
</evidence>
<keyword evidence="9" id="KW-1133">Transmembrane helix</keyword>
<dbReference type="PRINTS" id="PR01121">
    <property type="entry name" value="FMOXYGENASE1"/>
</dbReference>